<dbReference type="InterPro" id="IPR015330">
    <property type="entry name" value="DNA_primase/pol_bifunc_N"/>
</dbReference>
<dbReference type="Proteomes" id="UP000184452">
    <property type="component" value="Unassembled WGS sequence"/>
</dbReference>
<feature type="compositionally biased region" description="Basic and acidic residues" evidence="1">
    <location>
        <begin position="315"/>
        <end position="329"/>
    </location>
</feature>
<name>A0A1M6KH16_9ACTN</name>
<dbReference type="EMBL" id="FQZK01000007">
    <property type="protein sequence ID" value="SHJ58266.1"/>
    <property type="molecule type" value="Genomic_DNA"/>
</dbReference>
<protein>
    <submittedName>
        <fullName evidence="3">Bifunctional DNA primase/polymerase, N-terminal</fullName>
    </submittedName>
</protein>
<keyword evidence="4" id="KW-1185">Reference proteome</keyword>
<dbReference type="Pfam" id="PF09250">
    <property type="entry name" value="Prim-Pol"/>
    <property type="match status" value="1"/>
</dbReference>
<dbReference type="OrthoDB" id="123525at2"/>
<reference evidence="3 4" key="1">
    <citation type="submission" date="2016-11" db="EMBL/GenBank/DDBJ databases">
        <authorList>
            <person name="Jaros S."/>
            <person name="Januszkiewicz K."/>
            <person name="Wedrychowicz H."/>
        </authorList>
    </citation>
    <scope>NUCLEOTIDE SEQUENCE [LARGE SCALE GENOMIC DNA]</scope>
    <source>
        <strain evidence="3 4">CGMCC 4.5723</strain>
    </source>
</reference>
<organism evidence="3 4">
    <name type="scientific">Nocardiopsis flavescens</name>
    <dbReference type="NCBI Taxonomy" id="758803"/>
    <lineage>
        <taxon>Bacteria</taxon>
        <taxon>Bacillati</taxon>
        <taxon>Actinomycetota</taxon>
        <taxon>Actinomycetes</taxon>
        <taxon>Streptosporangiales</taxon>
        <taxon>Nocardiopsidaceae</taxon>
        <taxon>Nocardiopsis</taxon>
    </lineage>
</organism>
<evidence type="ECO:0000313" key="3">
    <source>
        <dbReference type="EMBL" id="SHJ58266.1"/>
    </source>
</evidence>
<dbReference type="AlphaFoldDB" id="A0A1M6KH16"/>
<evidence type="ECO:0000256" key="1">
    <source>
        <dbReference type="SAM" id="MobiDB-lite"/>
    </source>
</evidence>
<proteinExistence type="predicted"/>
<feature type="domain" description="DNA primase/polymerase bifunctional N-terminal" evidence="2">
    <location>
        <begin position="32"/>
        <end position="188"/>
    </location>
</feature>
<dbReference type="STRING" id="758803.SAMN05421803_107171"/>
<dbReference type="SUPFAM" id="SSF56747">
    <property type="entry name" value="Prim-pol domain"/>
    <property type="match status" value="1"/>
</dbReference>
<dbReference type="SMART" id="SM00943">
    <property type="entry name" value="Prim-Pol"/>
    <property type="match status" value="1"/>
</dbReference>
<feature type="region of interest" description="Disordered" evidence="1">
    <location>
        <begin position="293"/>
        <end position="361"/>
    </location>
</feature>
<evidence type="ECO:0000313" key="4">
    <source>
        <dbReference type="Proteomes" id="UP000184452"/>
    </source>
</evidence>
<evidence type="ECO:0000259" key="2">
    <source>
        <dbReference type="SMART" id="SM00943"/>
    </source>
</evidence>
<dbReference type="CDD" id="cd04859">
    <property type="entry name" value="Prim_Pol"/>
    <property type="match status" value="1"/>
</dbReference>
<gene>
    <name evidence="3" type="ORF">SAMN05421803_107171</name>
</gene>
<sequence>MSHFTGPQFGAQTGAPIDWVRAKLRARCRAEAERWAAMGFGTIPSPRKTPVHEGWPGLALRTPEDVRAHWDVFGSLSGPNVLLTLLGFVVLDFDPRNGGLESLAKLEAKYGPLPTTRVHGTPRDGLHYVFTHDGTTPVKNGELDPVLYPGVDVKTGRGGLIPSAGSVTKHGAYTERSDAEVAPCPSWVYQIRASSGGAAKPSGTPAPPRTHDGPMGSAYGRKLVRGVCADLAGVTSGRNDALNNAAVRIGHFVGSGHVNEDYALTELMNASRANKYIAKDGYAAAEATARSGLNKGKTEPLDPPARSAKTGAVERVQREVEDAETDRVGVQESGPVAGADGAEDADENPTMGDAPGAKSSGIEIQDGQQLIRDLARAVNDGAVPGLYSVGDGLVHLRRVYDPELPAGETRAAMESVDSLRLGNLVAHHLRLYVVERDDRGKPIREKDKQPAQVVFKQVLASPSWSLPPLRGVTRTPILRQDGTVLNEPGYDPASGMYFDPMCAFDPVPDRPSRGEVERAFNHVYHEVLGGFPYVGQADRANAFAYATHVVGRRFLEGMSGGGVQPTPGVNVVAGSQGTGKSYLASVPVWVFGGDVTDYRPDEQELGKLVVSTLHDKRGPVAILDNVPDGYIVKNTTLASFLTQAVPTARLLGQTKNVAMINDVFWGLTGNGTRQSDDLRRRFFDVRLDAGMADPAMREDFALGDLKAHFGDVRNRAKFVWCCLVLWRAWVAAGANEGSCRMRGSYGWWSKPTAGLLEFLGVGGFMDNYAPGGSAEAERWEPFLMAWRAKYDSTRLKVSQLMRDHVDNGDADGWGGSFILPVNVNDYKAVREAGDILASKVDKVWPCGLVLRKSKRAGSNTYRVEHVNG</sequence>
<accession>A0A1M6KH16</accession>